<sequence>MRKITSPYAFKTCHIAQIKEELGLKDKNRIAINRKGKHRRVKTPEHLRPFLIEAITTLMKEEGRTPTYREIQQKAFELYKKKESIGLVEEYYGFLKVPPEDRDFVKKVAESEEIFYEGM</sequence>
<dbReference type="HOGENOM" id="CLU_2060329_0_0_0"/>
<dbReference type="OrthoDB" id="9797601at2"/>
<reference evidence="1 2" key="2">
    <citation type="journal article" date="2012" name="Stand. Genomic Sci.">
        <title>Complete genome sequence of the thermophilic sulfate-reducing ocean bacterium Thermodesulfatator indicus type strain (CIR29812(T)).</title>
        <authorList>
            <person name="Anderson I."/>
            <person name="Saunders E."/>
            <person name="Lapidus A."/>
            <person name="Nolan M."/>
            <person name="Lucas S."/>
            <person name="Tice H."/>
            <person name="Del Rio T.G."/>
            <person name="Cheng J.F."/>
            <person name="Han C."/>
            <person name="Tapia R."/>
            <person name="Goodwin L.A."/>
            <person name="Pitluck S."/>
            <person name="Liolios K."/>
            <person name="Mavromatis K."/>
            <person name="Pagani I."/>
            <person name="Ivanova N."/>
            <person name="Mikhailova N."/>
            <person name="Pati A."/>
            <person name="Chen A."/>
            <person name="Palaniappan K."/>
            <person name="Land M."/>
            <person name="Hauser L."/>
            <person name="Jeffries C.D."/>
            <person name="Chang Y.J."/>
            <person name="Brambilla E.M."/>
            <person name="Rohde M."/>
            <person name="Spring S."/>
            <person name="Goker M."/>
            <person name="Detter J.C."/>
            <person name="Woyke T."/>
            <person name="Bristow J."/>
            <person name="Eisen J.A."/>
            <person name="Markowitz V."/>
            <person name="Hugenholtz P."/>
            <person name="Kyrpides N.C."/>
            <person name="Klenk H.P."/>
        </authorList>
    </citation>
    <scope>NUCLEOTIDE SEQUENCE [LARGE SCALE GENOMIC DNA]</scope>
    <source>
        <strain evidence="2">DSM 15286 / JCM 11887 / CIR29812</strain>
    </source>
</reference>
<name>F8ACP4_THEID</name>
<accession>F8ACP4</accession>
<dbReference type="Proteomes" id="UP000006793">
    <property type="component" value="Chromosome"/>
</dbReference>
<keyword evidence="2" id="KW-1185">Reference proteome</keyword>
<dbReference type="EMBL" id="CP002683">
    <property type="protein sequence ID" value="AEH45823.1"/>
    <property type="molecule type" value="Genomic_DNA"/>
</dbReference>
<dbReference type="STRING" id="667014.Thein_1969"/>
<reference evidence="2" key="1">
    <citation type="submission" date="2011-04" db="EMBL/GenBank/DDBJ databases">
        <title>The complete genome of Thermodesulfatator indicus DSM 15286.</title>
        <authorList>
            <person name="Lucas S."/>
            <person name="Copeland A."/>
            <person name="Lapidus A."/>
            <person name="Bruce D."/>
            <person name="Goodwin L."/>
            <person name="Pitluck S."/>
            <person name="Peters L."/>
            <person name="Kyrpides N."/>
            <person name="Mavromatis K."/>
            <person name="Pagani I."/>
            <person name="Ivanova N."/>
            <person name="Saunders L."/>
            <person name="Detter J.C."/>
            <person name="Tapia R."/>
            <person name="Han C."/>
            <person name="Land M."/>
            <person name="Hauser L."/>
            <person name="Markowitz V."/>
            <person name="Cheng J.-F."/>
            <person name="Hugenholtz P."/>
            <person name="Woyke T."/>
            <person name="Wu D."/>
            <person name="Spring S."/>
            <person name="Schroeder M."/>
            <person name="Brambilla E."/>
            <person name="Klenk H.-P."/>
            <person name="Eisen J.A."/>
        </authorList>
    </citation>
    <scope>NUCLEOTIDE SEQUENCE [LARGE SCALE GENOMIC DNA]</scope>
    <source>
        <strain evidence="2">DSM 15286 / JCM 11887 / CIR29812</strain>
    </source>
</reference>
<dbReference type="KEGG" id="tid:Thein_1969"/>
<dbReference type="AlphaFoldDB" id="F8ACP4"/>
<gene>
    <name evidence="1" type="ordered locus">Thein_1969</name>
</gene>
<protein>
    <submittedName>
        <fullName evidence="1">Uncharacterized protein</fullName>
    </submittedName>
</protein>
<dbReference type="RefSeq" id="WP_013908562.1">
    <property type="nucleotide sequence ID" value="NC_015681.1"/>
</dbReference>
<organism evidence="1 2">
    <name type="scientific">Thermodesulfatator indicus (strain DSM 15286 / JCM 11887 / CIR29812)</name>
    <dbReference type="NCBI Taxonomy" id="667014"/>
    <lineage>
        <taxon>Bacteria</taxon>
        <taxon>Pseudomonadati</taxon>
        <taxon>Thermodesulfobacteriota</taxon>
        <taxon>Thermodesulfobacteria</taxon>
        <taxon>Thermodesulfobacteriales</taxon>
        <taxon>Thermodesulfatatoraceae</taxon>
        <taxon>Thermodesulfatator</taxon>
    </lineage>
</organism>
<proteinExistence type="predicted"/>
<dbReference type="InParanoid" id="F8ACP4"/>
<dbReference type="PaxDb" id="667014-Thein_1969"/>
<dbReference type="eggNOG" id="ENOG502ZWKH">
    <property type="taxonomic scope" value="Bacteria"/>
</dbReference>
<evidence type="ECO:0000313" key="1">
    <source>
        <dbReference type="EMBL" id="AEH45823.1"/>
    </source>
</evidence>
<evidence type="ECO:0000313" key="2">
    <source>
        <dbReference type="Proteomes" id="UP000006793"/>
    </source>
</evidence>